<evidence type="ECO:0000256" key="3">
    <source>
        <dbReference type="ARBA" id="ARBA00022801"/>
    </source>
</evidence>
<protein>
    <submittedName>
        <fullName evidence="5">Peptidase E</fullName>
    </submittedName>
</protein>
<evidence type="ECO:0000313" key="6">
    <source>
        <dbReference type="Proteomes" id="UP000613840"/>
    </source>
</evidence>
<comment type="caution">
    <text evidence="5">The sequence shown here is derived from an EMBL/GenBank/DDBJ whole genome shotgun (WGS) entry which is preliminary data.</text>
</comment>
<comment type="similarity">
    <text evidence="1">Belongs to the peptidase S51 family.</text>
</comment>
<evidence type="ECO:0000256" key="1">
    <source>
        <dbReference type="ARBA" id="ARBA00006534"/>
    </source>
</evidence>
<dbReference type="Pfam" id="PF03575">
    <property type="entry name" value="Peptidase_S51"/>
    <property type="match status" value="1"/>
</dbReference>
<dbReference type="EMBL" id="BMMZ01000018">
    <property type="protein sequence ID" value="GGL82471.1"/>
    <property type="molecule type" value="Genomic_DNA"/>
</dbReference>
<keyword evidence="6" id="KW-1185">Reference proteome</keyword>
<gene>
    <name evidence="5" type="primary">pepE</name>
    <name evidence="5" type="ORF">GCM10011575_45910</name>
</gene>
<dbReference type="Gene3D" id="3.40.50.880">
    <property type="match status" value="1"/>
</dbReference>
<reference evidence="5" key="1">
    <citation type="journal article" date="2014" name="Int. J. Syst. Evol. Microbiol.">
        <title>Complete genome sequence of Corynebacterium casei LMG S-19264T (=DSM 44701T), isolated from a smear-ripened cheese.</title>
        <authorList>
            <consortium name="US DOE Joint Genome Institute (JGI-PGF)"/>
            <person name="Walter F."/>
            <person name="Albersmeier A."/>
            <person name="Kalinowski J."/>
            <person name="Ruckert C."/>
        </authorList>
    </citation>
    <scope>NUCLEOTIDE SEQUENCE</scope>
    <source>
        <strain evidence="5">CGMCC 4.7306</strain>
    </source>
</reference>
<dbReference type="Proteomes" id="UP000613840">
    <property type="component" value="Unassembled WGS sequence"/>
</dbReference>
<keyword evidence="2" id="KW-0645">Protease</keyword>
<organism evidence="5 6">
    <name type="scientific">Microlunatus endophyticus</name>
    <dbReference type="NCBI Taxonomy" id="1716077"/>
    <lineage>
        <taxon>Bacteria</taxon>
        <taxon>Bacillati</taxon>
        <taxon>Actinomycetota</taxon>
        <taxon>Actinomycetes</taxon>
        <taxon>Propionibacteriales</taxon>
        <taxon>Propionibacteriaceae</taxon>
        <taxon>Microlunatus</taxon>
    </lineage>
</organism>
<dbReference type="InterPro" id="IPR005320">
    <property type="entry name" value="Peptidase_S51"/>
</dbReference>
<dbReference type="InterPro" id="IPR029062">
    <property type="entry name" value="Class_I_gatase-like"/>
</dbReference>
<evidence type="ECO:0000256" key="4">
    <source>
        <dbReference type="ARBA" id="ARBA00022825"/>
    </source>
</evidence>
<proteinExistence type="inferred from homology"/>
<dbReference type="NCBIfam" id="NF003642">
    <property type="entry name" value="PRK05282.1"/>
    <property type="match status" value="1"/>
</dbReference>
<dbReference type="GO" id="GO:0008236">
    <property type="term" value="F:serine-type peptidase activity"/>
    <property type="evidence" value="ECO:0007669"/>
    <property type="project" value="UniProtKB-KW"/>
</dbReference>
<dbReference type="CDD" id="cd03146">
    <property type="entry name" value="GAT1_Peptidase_E"/>
    <property type="match status" value="1"/>
</dbReference>
<dbReference type="AlphaFoldDB" id="A0A917W9E5"/>
<name>A0A917W9E5_9ACTN</name>
<reference evidence="5" key="2">
    <citation type="submission" date="2020-09" db="EMBL/GenBank/DDBJ databases">
        <authorList>
            <person name="Sun Q."/>
            <person name="Zhou Y."/>
        </authorList>
    </citation>
    <scope>NUCLEOTIDE SEQUENCE</scope>
    <source>
        <strain evidence="5">CGMCC 4.7306</strain>
    </source>
</reference>
<keyword evidence="4" id="KW-0720">Serine protease</keyword>
<evidence type="ECO:0000256" key="2">
    <source>
        <dbReference type="ARBA" id="ARBA00022670"/>
    </source>
</evidence>
<dbReference type="PANTHER" id="PTHR20842:SF0">
    <property type="entry name" value="ALPHA-ASPARTYL DIPEPTIDASE"/>
    <property type="match status" value="1"/>
</dbReference>
<keyword evidence="3" id="KW-0378">Hydrolase</keyword>
<dbReference type="PANTHER" id="PTHR20842">
    <property type="entry name" value="PROTEASE S51 ALPHA-ASPARTYL DIPEPTIDASE"/>
    <property type="match status" value="1"/>
</dbReference>
<accession>A0A917W9E5</accession>
<evidence type="ECO:0000313" key="5">
    <source>
        <dbReference type="EMBL" id="GGL82471.1"/>
    </source>
</evidence>
<dbReference type="SUPFAM" id="SSF52317">
    <property type="entry name" value="Class I glutamine amidotransferase-like"/>
    <property type="match status" value="1"/>
</dbReference>
<sequence length="243" mass="26052">MTIMRLLLLSNSTNHGQDYLSHARGVIGDHLDGVDSLIFVPYAMHDHDAYTEKARDAFAGWGVSVTGLHTAGDPAAAIQTAQAVFVGGGNTFRLVRRLRQDNLLMVIKDAVRSGVRYLAASAGSNIAAPTLSTTNDMPIVEPGGFGTLGLIPFQLNCHYLDADPGSTHAGETRELRLQEYLEENQGPVLALREGTYLRVISDHDQLVAEIGGTAVARRAPGPARLFSRDATREISGNVSSLFG</sequence>
<dbReference type="GO" id="GO:0006508">
    <property type="term" value="P:proteolysis"/>
    <property type="evidence" value="ECO:0007669"/>
    <property type="project" value="UniProtKB-KW"/>
</dbReference>